<dbReference type="Proteomes" id="UP000242715">
    <property type="component" value="Unassembled WGS sequence"/>
</dbReference>
<gene>
    <name evidence="2" type="ORF">TSUD_54270</name>
</gene>
<evidence type="ECO:0000256" key="1">
    <source>
        <dbReference type="SAM" id="SignalP"/>
    </source>
</evidence>
<evidence type="ECO:0008006" key="4">
    <source>
        <dbReference type="Google" id="ProtNLM"/>
    </source>
</evidence>
<evidence type="ECO:0000313" key="2">
    <source>
        <dbReference type="EMBL" id="GAU31602.1"/>
    </source>
</evidence>
<accession>A0A2Z6N400</accession>
<dbReference type="EMBL" id="DF973460">
    <property type="protein sequence ID" value="GAU31602.1"/>
    <property type="molecule type" value="Genomic_DNA"/>
</dbReference>
<protein>
    <recommendedName>
        <fullName evidence="4">Bifunctional inhibitor/plant lipid transfer protein/seed storage helical domain-containing protein</fullName>
    </recommendedName>
</protein>
<keyword evidence="3" id="KW-1185">Reference proteome</keyword>
<feature type="signal peptide" evidence="1">
    <location>
        <begin position="1"/>
        <end position="24"/>
    </location>
</feature>
<sequence length="63" mass="6854">METKLLKIFLMFVVFLVAITGTGAIGGINDPEIGLVCCPDFKDLCIRPACYNPPYCCLSLPSK</sequence>
<proteinExistence type="predicted"/>
<evidence type="ECO:0000313" key="3">
    <source>
        <dbReference type="Proteomes" id="UP000242715"/>
    </source>
</evidence>
<organism evidence="2 3">
    <name type="scientific">Trifolium subterraneum</name>
    <name type="common">Subterranean clover</name>
    <dbReference type="NCBI Taxonomy" id="3900"/>
    <lineage>
        <taxon>Eukaryota</taxon>
        <taxon>Viridiplantae</taxon>
        <taxon>Streptophyta</taxon>
        <taxon>Embryophyta</taxon>
        <taxon>Tracheophyta</taxon>
        <taxon>Spermatophyta</taxon>
        <taxon>Magnoliopsida</taxon>
        <taxon>eudicotyledons</taxon>
        <taxon>Gunneridae</taxon>
        <taxon>Pentapetalae</taxon>
        <taxon>rosids</taxon>
        <taxon>fabids</taxon>
        <taxon>Fabales</taxon>
        <taxon>Fabaceae</taxon>
        <taxon>Papilionoideae</taxon>
        <taxon>50 kb inversion clade</taxon>
        <taxon>NPAAA clade</taxon>
        <taxon>Hologalegina</taxon>
        <taxon>IRL clade</taxon>
        <taxon>Trifolieae</taxon>
        <taxon>Trifolium</taxon>
    </lineage>
</organism>
<feature type="chain" id="PRO_5016396391" description="Bifunctional inhibitor/plant lipid transfer protein/seed storage helical domain-containing protein" evidence="1">
    <location>
        <begin position="25"/>
        <end position="63"/>
    </location>
</feature>
<keyword evidence="1" id="KW-0732">Signal</keyword>
<name>A0A2Z6N400_TRISU</name>
<reference evidence="3" key="1">
    <citation type="journal article" date="2017" name="Front. Plant Sci.">
        <title>Climate Clever Clovers: New Paradigm to Reduce the Environmental Footprint of Ruminants by Breeding Low Methanogenic Forages Utilizing Haplotype Variation.</title>
        <authorList>
            <person name="Kaur P."/>
            <person name="Appels R."/>
            <person name="Bayer P.E."/>
            <person name="Keeble-Gagnere G."/>
            <person name="Wang J."/>
            <person name="Hirakawa H."/>
            <person name="Shirasawa K."/>
            <person name="Vercoe P."/>
            <person name="Stefanova K."/>
            <person name="Durmic Z."/>
            <person name="Nichols P."/>
            <person name="Revell C."/>
            <person name="Isobe S.N."/>
            <person name="Edwards D."/>
            <person name="Erskine W."/>
        </authorList>
    </citation>
    <scope>NUCLEOTIDE SEQUENCE [LARGE SCALE GENOMIC DNA]</scope>
    <source>
        <strain evidence="3">cv. Daliak</strain>
    </source>
</reference>
<dbReference type="AlphaFoldDB" id="A0A2Z6N400"/>